<dbReference type="Gene3D" id="3.40.50.2300">
    <property type="match status" value="1"/>
</dbReference>
<accession>A0A382R0B9</accession>
<gene>
    <name evidence="1" type="ORF">METZ01_LOCUS343990</name>
</gene>
<dbReference type="AlphaFoldDB" id="A0A382R0B9"/>
<sequence length="51" mass="5596">MAEGLAKHFFGDMIYIDSAGVRQGEIDSFAIAVCAEMNVDISQHNSKTFDD</sequence>
<dbReference type="InterPro" id="IPR036196">
    <property type="entry name" value="Ptyr_pPase_sf"/>
</dbReference>
<dbReference type="SUPFAM" id="SSF52788">
    <property type="entry name" value="Phosphotyrosine protein phosphatases I"/>
    <property type="match status" value="1"/>
</dbReference>
<name>A0A382R0B9_9ZZZZ</name>
<proteinExistence type="predicted"/>
<evidence type="ECO:0000313" key="1">
    <source>
        <dbReference type="EMBL" id="SVC91136.1"/>
    </source>
</evidence>
<organism evidence="1">
    <name type="scientific">marine metagenome</name>
    <dbReference type="NCBI Taxonomy" id="408172"/>
    <lineage>
        <taxon>unclassified sequences</taxon>
        <taxon>metagenomes</taxon>
        <taxon>ecological metagenomes</taxon>
    </lineage>
</organism>
<feature type="non-terminal residue" evidence="1">
    <location>
        <position position="51"/>
    </location>
</feature>
<protein>
    <submittedName>
        <fullName evidence="1">Uncharacterized protein</fullName>
    </submittedName>
</protein>
<reference evidence="1" key="1">
    <citation type="submission" date="2018-05" db="EMBL/GenBank/DDBJ databases">
        <authorList>
            <person name="Lanie J.A."/>
            <person name="Ng W.-L."/>
            <person name="Kazmierczak K.M."/>
            <person name="Andrzejewski T.M."/>
            <person name="Davidsen T.M."/>
            <person name="Wayne K.J."/>
            <person name="Tettelin H."/>
            <person name="Glass J.I."/>
            <person name="Rusch D."/>
            <person name="Podicherti R."/>
            <person name="Tsui H.-C.T."/>
            <person name="Winkler M.E."/>
        </authorList>
    </citation>
    <scope>NUCLEOTIDE SEQUENCE</scope>
</reference>
<dbReference type="EMBL" id="UINC01118180">
    <property type="protein sequence ID" value="SVC91136.1"/>
    <property type="molecule type" value="Genomic_DNA"/>
</dbReference>